<sequence length="328" mass="35918">MRVLITGGTGTISRAVVARVLADGHDVAVLNRGNREPLPEGVDHLVGDVSDEAAYRAALGSREFDAVVQFVAFAPDQVERDLRVLDGRAGQYVLISSASTYTKPLPHHVITEDTPQANPYSQYARDKIACEDVLRGQDGGVRWTIVRPSHTYGERSLPVNLHFGSPWAVVQRMLDHKPVIVHGDGESLWTLTWNADFAVGLAGLLGHPDALGRAVHITSDESLTWNAVLRTIGEVAGAEPEFTHVSTPMLTALRPELEAGLTGDKASTVVFDNTLVKSLVPAFRADTSWRQGVERAWAWLAEHPDARRPDPEFDAFCDDVVRRVRAWA</sequence>
<evidence type="ECO:0000259" key="1">
    <source>
        <dbReference type="Pfam" id="PF01370"/>
    </source>
</evidence>
<feature type="domain" description="NAD-dependent epimerase/dehydratase" evidence="1">
    <location>
        <begin position="3"/>
        <end position="211"/>
    </location>
</feature>
<proteinExistence type="predicted"/>
<dbReference type="CDD" id="cd05265">
    <property type="entry name" value="SDR_a1"/>
    <property type="match status" value="1"/>
</dbReference>
<name>A0ABZ3C4C1_9ACTN</name>
<dbReference type="SUPFAM" id="SSF51735">
    <property type="entry name" value="NAD(P)-binding Rossmann-fold domains"/>
    <property type="match status" value="1"/>
</dbReference>
<gene>
    <name evidence="2" type="ORF">PCC79_11775</name>
</gene>
<dbReference type="Pfam" id="PF01370">
    <property type="entry name" value="Epimerase"/>
    <property type="match status" value="1"/>
</dbReference>
<accession>A0ABZ3C4C1</accession>
<keyword evidence="3" id="KW-1185">Reference proteome</keyword>
<dbReference type="PANTHER" id="PTHR43245">
    <property type="entry name" value="BIFUNCTIONAL POLYMYXIN RESISTANCE PROTEIN ARNA"/>
    <property type="match status" value="1"/>
</dbReference>
<dbReference type="Proteomes" id="UP001434337">
    <property type="component" value="Chromosome"/>
</dbReference>
<dbReference type="RefSeq" id="WP_232549419.1">
    <property type="nucleotide sequence ID" value="NZ_CP115965.1"/>
</dbReference>
<dbReference type="InterPro" id="IPR050177">
    <property type="entry name" value="Lipid_A_modif_metabolic_enz"/>
</dbReference>
<evidence type="ECO:0000313" key="3">
    <source>
        <dbReference type="Proteomes" id="UP001434337"/>
    </source>
</evidence>
<organism evidence="2 3">
    <name type="scientific">Propioniciclava soli</name>
    <dbReference type="NCBI Taxonomy" id="2775081"/>
    <lineage>
        <taxon>Bacteria</taxon>
        <taxon>Bacillati</taxon>
        <taxon>Actinomycetota</taxon>
        <taxon>Actinomycetes</taxon>
        <taxon>Propionibacteriales</taxon>
        <taxon>Propionibacteriaceae</taxon>
        <taxon>Propioniciclava</taxon>
    </lineage>
</organism>
<dbReference type="InterPro" id="IPR036291">
    <property type="entry name" value="NAD(P)-bd_dom_sf"/>
</dbReference>
<reference evidence="2 3" key="1">
    <citation type="journal article" date="2023" name="Environ Microbiome">
        <title>A coral-associated actinobacterium mitigates coral bleaching under heat stress.</title>
        <authorList>
            <person name="Li J."/>
            <person name="Zou Y."/>
            <person name="Li Q."/>
            <person name="Zhang J."/>
            <person name="Bourne D.G."/>
            <person name="Lyu Y."/>
            <person name="Liu C."/>
            <person name="Zhang S."/>
        </authorList>
    </citation>
    <scope>NUCLEOTIDE SEQUENCE [LARGE SCALE GENOMIC DNA]</scope>
    <source>
        <strain evidence="2 3">SCSIO 13291</strain>
    </source>
</reference>
<evidence type="ECO:0000313" key="2">
    <source>
        <dbReference type="EMBL" id="WZW97578.1"/>
    </source>
</evidence>
<dbReference type="InterPro" id="IPR001509">
    <property type="entry name" value="Epimerase_deHydtase"/>
</dbReference>
<protein>
    <submittedName>
        <fullName evidence="2">SDR family oxidoreductase</fullName>
    </submittedName>
</protein>
<dbReference type="Gene3D" id="3.40.50.720">
    <property type="entry name" value="NAD(P)-binding Rossmann-like Domain"/>
    <property type="match status" value="1"/>
</dbReference>
<dbReference type="EMBL" id="CP115965">
    <property type="protein sequence ID" value="WZW97578.1"/>
    <property type="molecule type" value="Genomic_DNA"/>
</dbReference>